<dbReference type="AlphaFoldDB" id="A0A182LSU8"/>
<evidence type="ECO:0000313" key="2">
    <source>
        <dbReference type="Proteomes" id="UP000075883"/>
    </source>
</evidence>
<dbReference type="EMBL" id="AXCM01005021">
    <property type="status" value="NOT_ANNOTATED_CDS"/>
    <property type="molecule type" value="Genomic_DNA"/>
</dbReference>
<evidence type="ECO:0000313" key="1">
    <source>
        <dbReference type="EnsemblMetazoa" id="ACUA001088-PA"/>
    </source>
</evidence>
<accession>A0A182LSU8</accession>
<reference evidence="1" key="2">
    <citation type="submission" date="2020-05" db="UniProtKB">
        <authorList>
            <consortium name="EnsemblMetazoa"/>
        </authorList>
    </citation>
    <scope>IDENTIFICATION</scope>
    <source>
        <strain evidence="1">A-37</strain>
    </source>
</reference>
<reference evidence="2" key="1">
    <citation type="submission" date="2013-09" db="EMBL/GenBank/DDBJ databases">
        <title>The Genome Sequence of Anopheles culicifacies species A.</title>
        <authorList>
            <consortium name="The Broad Institute Genomics Platform"/>
            <person name="Neafsey D.E."/>
            <person name="Besansky N."/>
            <person name="Howell P."/>
            <person name="Walton C."/>
            <person name="Young S.K."/>
            <person name="Zeng Q."/>
            <person name="Gargeya S."/>
            <person name="Fitzgerald M."/>
            <person name="Haas B."/>
            <person name="Abouelleil A."/>
            <person name="Allen A.W."/>
            <person name="Alvarado L."/>
            <person name="Arachchi H.M."/>
            <person name="Berlin A.M."/>
            <person name="Chapman S.B."/>
            <person name="Gainer-Dewar J."/>
            <person name="Goldberg J."/>
            <person name="Griggs A."/>
            <person name="Gujja S."/>
            <person name="Hansen M."/>
            <person name="Howarth C."/>
            <person name="Imamovic A."/>
            <person name="Ireland A."/>
            <person name="Larimer J."/>
            <person name="McCowan C."/>
            <person name="Murphy C."/>
            <person name="Pearson M."/>
            <person name="Poon T.W."/>
            <person name="Priest M."/>
            <person name="Roberts A."/>
            <person name="Saif S."/>
            <person name="Shea T."/>
            <person name="Sisk P."/>
            <person name="Sykes S."/>
            <person name="Wortman J."/>
            <person name="Nusbaum C."/>
            <person name="Birren B."/>
        </authorList>
    </citation>
    <scope>NUCLEOTIDE SEQUENCE [LARGE SCALE GENOMIC DNA]</scope>
    <source>
        <strain evidence="2">A-37</strain>
    </source>
</reference>
<name>A0A182LSU8_9DIPT</name>
<sequence>MGQRHHPNPAQANRTSYPCPAARENYSQCPHSSVLSAAHLPIARIATIFTTLSGGSHSDTNASTAYCANDRHMIAIWDGLRTSVDTHENRKAGQAPNASIKSGSVAEEIIAPAFERIEPRFETYSGRSQVRKTDYPVPGTFKSRKLEMALEVVEP</sequence>
<dbReference type="VEuPathDB" id="VectorBase:ACUA001088"/>
<proteinExistence type="predicted"/>
<keyword evidence="2" id="KW-1185">Reference proteome</keyword>
<protein>
    <submittedName>
        <fullName evidence="1">Uncharacterized protein</fullName>
    </submittedName>
</protein>
<dbReference type="Proteomes" id="UP000075883">
    <property type="component" value="Unassembled WGS sequence"/>
</dbReference>
<organism evidence="1 2">
    <name type="scientific">Anopheles culicifacies</name>
    <dbReference type="NCBI Taxonomy" id="139723"/>
    <lineage>
        <taxon>Eukaryota</taxon>
        <taxon>Metazoa</taxon>
        <taxon>Ecdysozoa</taxon>
        <taxon>Arthropoda</taxon>
        <taxon>Hexapoda</taxon>
        <taxon>Insecta</taxon>
        <taxon>Pterygota</taxon>
        <taxon>Neoptera</taxon>
        <taxon>Endopterygota</taxon>
        <taxon>Diptera</taxon>
        <taxon>Nematocera</taxon>
        <taxon>Culicoidea</taxon>
        <taxon>Culicidae</taxon>
        <taxon>Anophelinae</taxon>
        <taxon>Anopheles</taxon>
        <taxon>culicifacies species complex</taxon>
    </lineage>
</organism>
<dbReference type="EnsemblMetazoa" id="ACUA001088-RA">
    <property type="protein sequence ID" value="ACUA001088-PA"/>
    <property type="gene ID" value="ACUA001088"/>
</dbReference>